<gene>
    <name evidence="2" type="ORF">LTR25_009305</name>
</gene>
<comment type="caution">
    <text evidence="2">The sequence shown here is derived from an EMBL/GenBank/DDBJ whole genome shotgun (WGS) entry which is preliminary data.</text>
</comment>
<organism evidence="2 3">
    <name type="scientific">Vermiconidia calcicola</name>
    <dbReference type="NCBI Taxonomy" id="1690605"/>
    <lineage>
        <taxon>Eukaryota</taxon>
        <taxon>Fungi</taxon>
        <taxon>Dikarya</taxon>
        <taxon>Ascomycota</taxon>
        <taxon>Pezizomycotina</taxon>
        <taxon>Dothideomycetes</taxon>
        <taxon>Dothideomycetidae</taxon>
        <taxon>Mycosphaerellales</taxon>
        <taxon>Extremaceae</taxon>
        <taxon>Vermiconidia</taxon>
    </lineage>
</organism>
<sequence length="455" mass="50161">MDNLTDIEVEEALLQIQRRKTALELRDLDHQERLILLRSAKRDNRAFIKSELTAAQFIDLTSDSEESMVKTENPPDQRLVKVDDTEEKPHLRESTPATRTTASTPTNERIESDNRSESQILLDTCLQQSVPEQEKGRTEPDPGSASDVQTVVPAAAERISEPDVQTDQPQVAIAAAQPAGGGGFTSLILGQGQGRTIPAASTSQTLSHRDRAAPAPTPIRAKRARKRKAPSQRDANSRPDPPAPSLAASPTPERQGPEVPHPTTNKKRQQENDEDTEYHSDTSAPDSTLKRPTTQRQREIDDDAAALNGTFGRYIIGPSSEKRPRLPDVLKSTAGGCTGGDDVDPDVVGVFNDAFNAAWANLDRCDFSEMDSFVAFMMRMIRIIEQMMPPATPEPASQANTSSSTQLARSRQILQRWQADWEECLVWCEHNGQTEAERLTAVDRWVNDGEGKESA</sequence>
<evidence type="ECO:0000256" key="1">
    <source>
        <dbReference type="SAM" id="MobiDB-lite"/>
    </source>
</evidence>
<feature type="compositionally biased region" description="Basic and acidic residues" evidence="1">
    <location>
        <begin position="67"/>
        <end position="93"/>
    </location>
</feature>
<feature type="compositionally biased region" description="Low complexity" evidence="1">
    <location>
        <begin position="94"/>
        <end position="107"/>
    </location>
</feature>
<dbReference type="AlphaFoldDB" id="A0AAV9PV09"/>
<name>A0AAV9PV09_9PEZI</name>
<evidence type="ECO:0000313" key="3">
    <source>
        <dbReference type="Proteomes" id="UP001345827"/>
    </source>
</evidence>
<keyword evidence="3" id="KW-1185">Reference proteome</keyword>
<dbReference type="EMBL" id="JAXLQG010000020">
    <property type="protein sequence ID" value="KAK5530060.1"/>
    <property type="molecule type" value="Genomic_DNA"/>
</dbReference>
<evidence type="ECO:0000313" key="2">
    <source>
        <dbReference type="EMBL" id="KAK5530060.1"/>
    </source>
</evidence>
<feature type="region of interest" description="Disordered" evidence="1">
    <location>
        <begin position="129"/>
        <end position="148"/>
    </location>
</feature>
<dbReference type="Proteomes" id="UP001345827">
    <property type="component" value="Unassembled WGS sequence"/>
</dbReference>
<protein>
    <submittedName>
        <fullName evidence="2">Uncharacterized protein</fullName>
    </submittedName>
</protein>
<feature type="region of interest" description="Disordered" evidence="1">
    <location>
        <begin position="195"/>
        <end position="305"/>
    </location>
</feature>
<feature type="compositionally biased region" description="Basic residues" evidence="1">
    <location>
        <begin position="220"/>
        <end position="230"/>
    </location>
</feature>
<feature type="region of interest" description="Disordered" evidence="1">
    <location>
        <begin position="63"/>
        <end position="116"/>
    </location>
</feature>
<feature type="compositionally biased region" description="Polar residues" evidence="1">
    <location>
        <begin position="281"/>
        <end position="295"/>
    </location>
</feature>
<accession>A0AAV9PV09</accession>
<reference evidence="2 3" key="1">
    <citation type="submission" date="2023-06" db="EMBL/GenBank/DDBJ databases">
        <title>Black Yeasts Isolated from many extreme environments.</title>
        <authorList>
            <person name="Coleine C."/>
            <person name="Stajich J.E."/>
            <person name="Selbmann L."/>
        </authorList>
    </citation>
    <scope>NUCLEOTIDE SEQUENCE [LARGE SCALE GENOMIC DNA]</scope>
    <source>
        <strain evidence="2 3">CCFEE 5887</strain>
    </source>
</reference>
<proteinExistence type="predicted"/>